<keyword evidence="2" id="KW-0812">Transmembrane</keyword>
<protein>
    <submittedName>
        <fullName evidence="3">Uncharacterized protein</fullName>
    </submittedName>
</protein>
<accession>D5CQ04</accession>
<dbReference type="STRING" id="580332.Slit_0930"/>
<keyword evidence="2" id="KW-0472">Membrane</keyword>
<keyword evidence="4" id="KW-1185">Reference proteome</keyword>
<evidence type="ECO:0000313" key="4">
    <source>
        <dbReference type="Proteomes" id="UP000001625"/>
    </source>
</evidence>
<dbReference type="eggNOG" id="ENOG50330EP">
    <property type="taxonomic scope" value="Bacteria"/>
</dbReference>
<dbReference type="KEGG" id="slt:Slit_0930"/>
<gene>
    <name evidence="3" type="ordered locus">Slit_0930</name>
</gene>
<sequence length="110" mass="12617" precursor="true">MGMNCKPKCWKVVILVLAGIAALGWVVMALWNWLLPNLFFGVREIDYWQAMGVLLLSKILFGGFRGHCGGHRKWHQHRLESMTPEEREKFKSGMRGWCGKPGQDEAESKE</sequence>
<dbReference type="EMBL" id="CP001965">
    <property type="protein sequence ID" value="ADE11168.1"/>
    <property type="molecule type" value="Genomic_DNA"/>
</dbReference>
<reference evidence="3 4" key="1">
    <citation type="submission" date="2010-03" db="EMBL/GenBank/DDBJ databases">
        <title>Complete sequence of Sideroxydans lithotrophicus ES-1.</title>
        <authorList>
            <consortium name="US DOE Joint Genome Institute"/>
            <person name="Lucas S."/>
            <person name="Copeland A."/>
            <person name="Lapidus A."/>
            <person name="Cheng J.-F."/>
            <person name="Bruce D."/>
            <person name="Goodwin L."/>
            <person name="Pitluck S."/>
            <person name="Munk A.C."/>
            <person name="Detter J.C."/>
            <person name="Han C."/>
            <person name="Tapia R."/>
            <person name="Larimer F."/>
            <person name="Land M."/>
            <person name="Hauser L."/>
            <person name="Kyrpides N."/>
            <person name="Ivanova N."/>
            <person name="Emerson D."/>
            <person name="Woyke T."/>
        </authorList>
    </citation>
    <scope>NUCLEOTIDE SEQUENCE [LARGE SCALE GENOMIC DNA]</scope>
    <source>
        <strain evidence="3 4">ES-1</strain>
    </source>
</reference>
<evidence type="ECO:0000313" key="3">
    <source>
        <dbReference type="EMBL" id="ADE11168.1"/>
    </source>
</evidence>
<proteinExistence type="predicted"/>
<evidence type="ECO:0000256" key="2">
    <source>
        <dbReference type="SAM" id="Phobius"/>
    </source>
</evidence>
<keyword evidence="2" id="KW-1133">Transmembrane helix</keyword>
<feature type="transmembrane region" description="Helical" evidence="2">
    <location>
        <begin position="12"/>
        <end position="35"/>
    </location>
</feature>
<evidence type="ECO:0000256" key="1">
    <source>
        <dbReference type="SAM" id="MobiDB-lite"/>
    </source>
</evidence>
<feature type="region of interest" description="Disordered" evidence="1">
    <location>
        <begin position="85"/>
        <end position="110"/>
    </location>
</feature>
<feature type="transmembrane region" description="Helical" evidence="2">
    <location>
        <begin position="47"/>
        <end position="64"/>
    </location>
</feature>
<organism evidence="3 4">
    <name type="scientific">Sideroxydans lithotrophicus (strain ES-1)</name>
    <dbReference type="NCBI Taxonomy" id="580332"/>
    <lineage>
        <taxon>Bacteria</taxon>
        <taxon>Pseudomonadati</taxon>
        <taxon>Pseudomonadota</taxon>
        <taxon>Betaproteobacteria</taxon>
        <taxon>Nitrosomonadales</taxon>
        <taxon>Gallionellaceae</taxon>
        <taxon>Sideroxydans</taxon>
    </lineage>
</organism>
<dbReference type="HOGENOM" id="CLU_139601_2_0_4"/>
<dbReference type="Proteomes" id="UP000001625">
    <property type="component" value="Chromosome"/>
</dbReference>
<dbReference type="AlphaFoldDB" id="D5CQ04"/>
<name>D5CQ04_SIDLE</name>